<protein>
    <recommendedName>
        <fullName evidence="2">YcxB-like C-terminal domain-containing protein</fullName>
    </recommendedName>
</protein>
<keyword evidence="4" id="KW-1185">Reference proteome</keyword>
<dbReference type="AlphaFoldDB" id="A0A250KZT0"/>
<dbReference type="Proteomes" id="UP000266313">
    <property type="component" value="Chromosome"/>
</dbReference>
<dbReference type="RefSeq" id="WP_119632220.1">
    <property type="nucleotide sequence ID" value="NZ_AP017928.1"/>
</dbReference>
<dbReference type="Pfam" id="PF14317">
    <property type="entry name" value="YcxB"/>
    <property type="match status" value="1"/>
</dbReference>
<dbReference type="EMBL" id="AP017928">
    <property type="protein sequence ID" value="BBA37193.1"/>
    <property type="molecule type" value="Genomic_DNA"/>
</dbReference>
<evidence type="ECO:0000256" key="1">
    <source>
        <dbReference type="SAM" id="Phobius"/>
    </source>
</evidence>
<feature type="transmembrane region" description="Helical" evidence="1">
    <location>
        <begin position="59"/>
        <end position="77"/>
    </location>
</feature>
<reference evidence="3 4" key="1">
    <citation type="submission" date="2016-12" db="EMBL/GenBank/DDBJ databases">
        <title>Genome sequencing of Methylocaldum marinum.</title>
        <authorList>
            <person name="Takeuchi M."/>
            <person name="Kamagata Y."/>
            <person name="Hiraoka S."/>
            <person name="Oshima K."/>
            <person name="Hattori M."/>
            <person name="Iwasaki W."/>
        </authorList>
    </citation>
    <scope>NUCLEOTIDE SEQUENCE [LARGE SCALE GENOMIC DNA]</scope>
    <source>
        <strain evidence="3 4">S8</strain>
    </source>
</reference>
<keyword evidence="1" id="KW-1133">Transmembrane helix</keyword>
<feature type="domain" description="YcxB-like C-terminal" evidence="2">
    <location>
        <begin position="112"/>
        <end position="163"/>
    </location>
</feature>
<evidence type="ECO:0000313" key="3">
    <source>
        <dbReference type="EMBL" id="BBA37193.1"/>
    </source>
</evidence>
<keyword evidence="1" id="KW-0472">Membrane</keyword>
<gene>
    <name evidence="3" type="ORF">sS8_5271</name>
</gene>
<dbReference type="OrthoDB" id="5565912at2"/>
<dbReference type="InterPro" id="IPR025588">
    <property type="entry name" value="YcxB-like_C"/>
</dbReference>
<keyword evidence="1" id="KW-0812">Transmembrane</keyword>
<proteinExistence type="predicted"/>
<dbReference type="KEGG" id="mmai:sS8_5271"/>
<evidence type="ECO:0000313" key="4">
    <source>
        <dbReference type="Proteomes" id="UP000266313"/>
    </source>
</evidence>
<evidence type="ECO:0000259" key="2">
    <source>
        <dbReference type="Pfam" id="PF14317"/>
    </source>
</evidence>
<name>A0A250KZT0_9GAMM</name>
<feature type="transmembrane region" description="Helical" evidence="1">
    <location>
        <begin position="36"/>
        <end position="53"/>
    </location>
</feature>
<accession>A0A250KZT0</accession>
<organism evidence="3 4">
    <name type="scientific">Methylocaldum marinum</name>
    <dbReference type="NCBI Taxonomy" id="1432792"/>
    <lineage>
        <taxon>Bacteria</taxon>
        <taxon>Pseudomonadati</taxon>
        <taxon>Pseudomonadota</taxon>
        <taxon>Gammaproteobacteria</taxon>
        <taxon>Methylococcales</taxon>
        <taxon>Methylococcaceae</taxon>
        <taxon>Methylocaldum</taxon>
    </lineage>
</organism>
<sequence>MTQIEYEVREQDLVAFNEHQLQNSASWQKTMRRHQAVFPGIMALIALFLWFYYQDTLSAIYVGVIAALWGILTPLYFKGSLRRQLRKMYSDEERASILGTYTLRSEPHVLVEVNRNGESRVKWSDVLRVEMTKKYAFLFVGIDTALIIPRATVKKGDLHEFVKEADRRIEHAA</sequence>